<proteinExistence type="predicted"/>
<dbReference type="AlphaFoldDB" id="A0A101HTJ6"/>
<accession>A0A101HTJ6</accession>
<sequence length="108" mass="12447">MAFEVYKPRGHRVPKLPMVTLSKNSIVLNKHAREKLHTEKVELAYDGETNIIRIKAAQDGQNIKKTKVFSRGFFNHFNITTKGKFVADYNEQENALYVDLNKNQVSPQ</sequence>
<protein>
    <submittedName>
        <fullName evidence="1">Uncharacterized protein</fullName>
    </submittedName>
</protein>
<name>A0A101HTJ6_9FIRM</name>
<evidence type="ECO:0000313" key="2">
    <source>
        <dbReference type="Proteomes" id="UP000054705"/>
    </source>
</evidence>
<evidence type="ECO:0000313" key="1">
    <source>
        <dbReference type="EMBL" id="KUK82378.1"/>
    </source>
</evidence>
<organism evidence="1 2">
    <name type="scientific">Pelotomaculum thermopropionicum</name>
    <dbReference type="NCBI Taxonomy" id="110500"/>
    <lineage>
        <taxon>Bacteria</taxon>
        <taxon>Bacillati</taxon>
        <taxon>Bacillota</taxon>
        <taxon>Clostridia</taxon>
        <taxon>Eubacteriales</taxon>
        <taxon>Desulfotomaculaceae</taxon>
        <taxon>Pelotomaculum</taxon>
    </lineage>
</organism>
<gene>
    <name evidence="1" type="ORF">XD97_0450</name>
</gene>
<reference evidence="2" key="1">
    <citation type="journal article" date="2015" name="MBio">
        <title>Genome-Resolved Metagenomic Analysis Reveals Roles for Candidate Phyla and Other Microbial Community Members in Biogeochemical Transformations in Oil Reservoirs.</title>
        <authorList>
            <person name="Hu P."/>
            <person name="Tom L."/>
            <person name="Singh A."/>
            <person name="Thomas B.C."/>
            <person name="Baker B.J."/>
            <person name="Piceno Y.M."/>
            <person name="Andersen G.L."/>
            <person name="Banfield J.F."/>
        </authorList>
    </citation>
    <scope>NUCLEOTIDE SEQUENCE [LARGE SCALE GENOMIC DNA]</scope>
</reference>
<dbReference type="Proteomes" id="UP000054705">
    <property type="component" value="Unassembled WGS sequence"/>
</dbReference>
<comment type="caution">
    <text evidence="1">The sequence shown here is derived from an EMBL/GenBank/DDBJ whole genome shotgun (WGS) entry which is preliminary data.</text>
</comment>
<dbReference type="EMBL" id="LGGS01000096">
    <property type="protein sequence ID" value="KUK82378.1"/>
    <property type="molecule type" value="Genomic_DNA"/>
</dbReference>